<feature type="region of interest" description="Disordered" evidence="1">
    <location>
        <begin position="1049"/>
        <end position="1090"/>
    </location>
</feature>
<reference evidence="3 4" key="1">
    <citation type="journal article" date="2019" name="Int. J. Syst. Evol. Microbiol.">
        <title>The Global Catalogue of Microorganisms (GCM) 10K type strain sequencing project: providing services to taxonomists for standard genome sequencing and annotation.</title>
        <authorList>
            <consortium name="The Broad Institute Genomics Platform"/>
            <consortium name="The Broad Institute Genome Sequencing Center for Infectious Disease"/>
            <person name="Wu L."/>
            <person name="Ma J."/>
        </authorList>
    </citation>
    <scope>NUCLEOTIDE SEQUENCE [LARGE SCALE GENOMIC DNA]</scope>
    <source>
        <strain evidence="3 4">SYNS20</strain>
    </source>
</reference>
<sequence>MSGQIGSGAAVLAVPQFGIGSSDGGLNAGESSDRSTTRSGGGDRDRGLVPFALIAVVLLLGSVVYANTLALRGPVVVDTAADDALDRAESVGRPAVRAAATAAAREAALHPVTTRANTTAGRSLAPDQPFRDALRLRISLAAGEALSDARTDAGGVTATASLPAVDSPSDARAAIARVSVAPLANGTALRVVVRNVTLTATRGERIVATRRVNYAVAVSVPVLAMHDRTVAYEARLNRSPFEGPGVGRALTWRLWSVAQARGTAQYLGAPISNVLASRHVELSTNAAALRAQRAAYGRSDPAGRAAMIRATGRVGARDLLAPAMDSGPSWTGRVLDASGSPGRAGRTSSAAPADGERWDPNRGAVGDDDLRVGVNATADRAFLAFIDGESDRDFDAAIRGAYRAVAVRQVTVVSAARSRRPPASAPGPNWTLLSERTDERIVVVDRESRPTSTPRSVADERRTVAVRNRARRGWIGNSSLRTTTATWSDRYEIRITLSIEHAPSTGPDRPTAPVFVRGGAVDGPNLADVPATARAELFASGTADSEGIAAVRSVEDDDGWRRETTDRAVVYGDRPERLDDWVYRDVAALRERIRSVSIRVPRSAVASGEANAADRLATAIRNRRGDLVDAPETYDGAADRARVAARAAYVDAVLAELDARAEGSTARNDAYREQIGRVREGVNGRIDELSRIAADVSEPEPAPAGRWRAGEVVFTPRGTPGYLPVTRVEADHVDSLAPGESVHPLAARNTNLFAVPSGDAADAVTDAALPARRTASLPAAGRALVAANRTAAAADTVSAGELADADARAELRRRVAEGLRVVDSRALAVLGEETDLSRAERIAAIRTANRRWAAPGARTAAVVDGSYAAAIARAADARAGDWPEMDRDRLALRLRVETVNAATDASVTVPSEIQAGAVDATREARRAELRAAAKRAGSNATERLHERYGKGKLGPVLAGLPVAPVPGYWYATVNVWDVEVAGAYPRFAVTAPIGGPDGADGRVRYVRDGQVATLDVDGDGTEERLGRSDRVAFRTWTVVVVVVPAGTSGVGDVNGNADERSPGWPCPSVPNADGGGADTEAAGCPPSTGE</sequence>
<dbReference type="Pfam" id="PF23957">
    <property type="entry name" value="DUF7286"/>
    <property type="match status" value="1"/>
</dbReference>
<dbReference type="RefSeq" id="WP_284062107.1">
    <property type="nucleotide sequence ID" value="NZ_CP126158.1"/>
</dbReference>
<evidence type="ECO:0000313" key="4">
    <source>
        <dbReference type="Proteomes" id="UP001596443"/>
    </source>
</evidence>
<keyword evidence="2" id="KW-1133">Transmembrane helix</keyword>
<feature type="region of interest" description="Disordered" evidence="1">
    <location>
        <begin position="23"/>
        <end position="42"/>
    </location>
</feature>
<keyword evidence="2" id="KW-0812">Transmembrane</keyword>
<comment type="caution">
    <text evidence="3">The sequence shown here is derived from an EMBL/GenBank/DDBJ whole genome shotgun (WGS) entry which is preliminary data.</text>
</comment>
<evidence type="ECO:0008006" key="5">
    <source>
        <dbReference type="Google" id="ProtNLM"/>
    </source>
</evidence>
<dbReference type="Proteomes" id="UP001596443">
    <property type="component" value="Unassembled WGS sequence"/>
</dbReference>
<dbReference type="EMBL" id="JBHSWX010000012">
    <property type="protein sequence ID" value="MFC6785245.1"/>
    <property type="molecule type" value="Genomic_DNA"/>
</dbReference>
<feature type="transmembrane region" description="Helical" evidence="2">
    <location>
        <begin position="48"/>
        <end position="66"/>
    </location>
</feature>
<feature type="region of interest" description="Disordered" evidence="1">
    <location>
        <begin position="336"/>
        <end position="366"/>
    </location>
</feature>
<accession>A0ABD5T7N9</accession>
<organism evidence="3 4">
    <name type="scientific">Halobaculum halobium</name>
    <dbReference type="NCBI Taxonomy" id="3032281"/>
    <lineage>
        <taxon>Archaea</taxon>
        <taxon>Methanobacteriati</taxon>
        <taxon>Methanobacteriota</taxon>
        <taxon>Stenosarchaea group</taxon>
        <taxon>Halobacteria</taxon>
        <taxon>Halobacteriales</taxon>
        <taxon>Haloferacaceae</taxon>
        <taxon>Halobaculum</taxon>
    </lineage>
</organism>
<evidence type="ECO:0000256" key="1">
    <source>
        <dbReference type="SAM" id="MobiDB-lite"/>
    </source>
</evidence>
<keyword evidence="2" id="KW-0472">Membrane</keyword>
<feature type="compositionally biased region" description="Basic and acidic residues" evidence="1">
    <location>
        <begin position="31"/>
        <end position="42"/>
    </location>
</feature>
<dbReference type="AlphaFoldDB" id="A0ABD5T7N9"/>
<name>A0ABD5T7N9_9EURY</name>
<protein>
    <recommendedName>
        <fullName evidence="5">DUF4012 domain-containing protein</fullName>
    </recommendedName>
</protein>
<proteinExistence type="predicted"/>
<dbReference type="InterPro" id="IPR055710">
    <property type="entry name" value="DUF7286"/>
</dbReference>
<gene>
    <name evidence="3" type="ORF">ACFQFD_04430</name>
</gene>
<dbReference type="GeneID" id="81208266"/>
<evidence type="ECO:0000256" key="2">
    <source>
        <dbReference type="SAM" id="Phobius"/>
    </source>
</evidence>
<keyword evidence="4" id="KW-1185">Reference proteome</keyword>
<evidence type="ECO:0000313" key="3">
    <source>
        <dbReference type="EMBL" id="MFC6785245.1"/>
    </source>
</evidence>